<dbReference type="OrthoDB" id="676979at2759"/>
<dbReference type="EMBL" id="SRPY01000112">
    <property type="protein sequence ID" value="KAG5928526.1"/>
    <property type="molecule type" value="Genomic_DNA"/>
</dbReference>
<dbReference type="InterPro" id="IPR001611">
    <property type="entry name" value="Leu-rich_rpt"/>
</dbReference>
<dbReference type="GO" id="GO:0005737">
    <property type="term" value="C:cytoplasm"/>
    <property type="evidence" value="ECO:0007669"/>
    <property type="project" value="TreeGrafter"/>
</dbReference>
<feature type="compositionally biased region" description="Low complexity" evidence="3">
    <location>
        <begin position="252"/>
        <end position="270"/>
    </location>
</feature>
<feature type="compositionally biased region" description="Basic and acidic residues" evidence="3">
    <location>
        <begin position="93"/>
        <end position="103"/>
    </location>
</feature>
<gene>
    <name evidence="4" type="ORF">E4U42_000509</name>
</gene>
<dbReference type="InterPro" id="IPR032675">
    <property type="entry name" value="LRR_dom_sf"/>
</dbReference>
<reference evidence="4" key="1">
    <citation type="journal article" date="2020" name="bioRxiv">
        <title>Whole genome comparisons of ergot fungi reveals the divergence and evolution of species within the genus Claviceps are the result of varying mechanisms driving genome evolution and host range expansion.</title>
        <authorList>
            <person name="Wyka S.A."/>
            <person name="Mondo S.J."/>
            <person name="Liu M."/>
            <person name="Dettman J."/>
            <person name="Nalam V."/>
            <person name="Broders K.D."/>
        </authorList>
    </citation>
    <scope>NUCLEOTIDE SEQUENCE</scope>
    <source>
        <strain evidence="4">CCC 489</strain>
    </source>
</reference>
<feature type="region of interest" description="Disordered" evidence="3">
    <location>
        <begin position="185"/>
        <end position="204"/>
    </location>
</feature>
<dbReference type="SUPFAM" id="SSF52058">
    <property type="entry name" value="L domain-like"/>
    <property type="match status" value="2"/>
</dbReference>
<feature type="region of interest" description="Disordered" evidence="3">
    <location>
        <begin position="438"/>
        <end position="476"/>
    </location>
</feature>
<evidence type="ECO:0000256" key="3">
    <source>
        <dbReference type="SAM" id="MobiDB-lite"/>
    </source>
</evidence>
<sequence length="1147" mass="124376">MDNPRDRPSGIPRLSRLPVPRSSIPRPAPSATSTIPSPRSRPMRDNFGGGELNPPKLRTVVSRDPARASISGISSLGAHDTAFATGSSSRHQLRSDEDRDATAKVRVQPSSKRDPSVSNVRERSPTTVTRTEVDLATSSDLYADDPFQMSHTRARPTKSPESWPRAFSETRDNIENDGTEPYHDVITPLPDSSTGKIQSQPSLTERTMETLAQIPSSPAFTRKSSSFFDQARPIPRVEPGSSRPGSSHISDGPGRPSSRQGSRPGSSTGQDGLCTPNFRASSLSLKNSLPTISATPRRTSTMGLVKTPQTKTTPNQRPVTSGAKVAASGILSVPDVAMSPSPSRESIEEVSFTSSSKATSGRPVKTHSTAQGLFKKPSLSAMKGLAGSTDTTWDGSVPRAESPAAIGANRAPALTNRKSSAALREQIAKAKAAKRAAVRQTRVSQGSTTGDERHGVFNDEFNTPAEHEDPFNLRKGEKPGLKVLQQRIASARTSGRLNIAALGLKGIPPEVMNMYSLESVGGYGGNWAESVDLTRLVGADNEIEELGESIFPDKSLDSFDDDDEGNIFGGLETVDLHGNLLSRVPLGFRRLVHLTSLNLSSNKLGNDSLATIAQMTSLRDLKLSKNLFSGPLDPALLNLDALEMIDLHANSITALPPHMETMSRLRIMNMNENRLEMIPFDSLCKLPLTELYVRKNRLTGVLIQQPIEALAHLQTLDASANQLTHMVPEGSKLSLPAVHAVSLSVNRLQSLPDMATWTSLLTLNVDENHIARIPECFTSLQKLRHADFSSNDISIIPPEIARMQELTMIRLTGNPLRDRKLISASTDDLKEILAGRLEPPPPYQEPSNQSTMARYGRDGRDADGKLQKAPDISSSAVADDDPRSDVEDDFATPPTSAPHTPTRSRSQSQTVVKDVWFVRPGGLLDLSRCDMVSLNAQTCSTVAARNQVRQIQLHHNPIAVIPVSLTAFGSSLSVVSLAHGQLAGESYLTEPLELPALRELSIMSNQVTSLDPLTRLLEAPMLEKLDASLNRLTALPANLKQHFPQLSVLLAPSNQLTRLEPDSVRGLRIVDASSNDIAHLNPRLGLLGGVNGLQRLDVAGNRFRVPRWSILEQGTEATLRWLRGRLPAEEMAAWRAANEEETGHDVE</sequence>
<dbReference type="Proteomes" id="UP000811619">
    <property type="component" value="Unassembled WGS sequence"/>
</dbReference>
<dbReference type="SMART" id="SM00369">
    <property type="entry name" value="LRR_TYP"/>
    <property type="match status" value="11"/>
</dbReference>
<feature type="compositionally biased region" description="Low complexity" evidence="3">
    <location>
        <begin position="891"/>
        <end position="906"/>
    </location>
</feature>
<feature type="compositionally biased region" description="Low complexity" evidence="3">
    <location>
        <begin position="20"/>
        <end position="40"/>
    </location>
</feature>
<feature type="compositionally biased region" description="Polar residues" evidence="3">
    <location>
        <begin position="278"/>
        <end position="299"/>
    </location>
</feature>
<keyword evidence="1" id="KW-0433">Leucine-rich repeat</keyword>
<dbReference type="InterPro" id="IPR050216">
    <property type="entry name" value="LRR_domain-containing"/>
</dbReference>
<feature type="compositionally biased region" description="Polar residues" evidence="3">
    <location>
        <begin position="190"/>
        <end position="204"/>
    </location>
</feature>
<comment type="caution">
    <text evidence="4">The sequence shown here is derived from an EMBL/GenBank/DDBJ whole genome shotgun (WGS) entry which is preliminary data.</text>
</comment>
<proteinExistence type="predicted"/>
<dbReference type="Gene3D" id="3.80.10.10">
    <property type="entry name" value="Ribonuclease Inhibitor"/>
    <property type="match status" value="2"/>
</dbReference>
<feature type="compositionally biased region" description="Basic and acidic residues" evidence="3">
    <location>
        <begin position="465"/>
        <end position="476"/>
    </location>
</feature>
<feature type="compositionally biased region" description="Basic and acidic residues" evidence="3">
    <location>
        <begin position="111"/>
        <end position="124"/>
    </location>
</feature>
<feature type="region of interest" description="Disordered" evidence="3">
    <location>
        <begin position="214"/>
        <end position="299"/>
    </location>
</feature>
<feature type="compositionally biased region" description="Polar residues" evidence="3">
    <location>
        <begin position="214"/>
        <end position="228"/>
    </location>
</feature>
<evidence type="ECO:0000313" key="5">
    <source>
        <dbReference type="Proteomes" id="UP000811619"/>
    </source>
</evidence>
<evidence type="ECO:0000256" key="1">
    <source>
        <dbReference type="ARBA" id="ARBA00022614"/>
    </source>
</evidence>
<keyword evidence="5" id="KW-1185">Reference proteome</keyword>
<keyword evidence="2" id="KW-0677">Repeat</keyword>
<dbReference type="InterPro" id="IPR003591">
    <property type="entry name" value="Leu-rich_rpt_typical-subtyp"/>
</dbReference>
<feature type="region of interest" description="Disordered" evidence="3">
    <location>
        <begin position="834"/>
        <end position="909"/>
    </location>
</feature>
<evidence type="ECO:0000256" key="2">
    <source>
        <dbReference type="ARBA" id="ARBA00022737"/>
    </source>
</evidence>
<protein>
    <recommendedName>
        <fullName evidence="6">Leucine-rich repeat-containing protein 40</fullName>
    </recommendedName>
</protein>
<feature type="compositionally biased region" description="Basic and acidic residues" evidence="3">
    <location>
        <begin position="855"/>
        <end position="868"/>
    </location>
</feature>
<dbReference type="Pfam" id="PF13855">
    <property type="entry name" value="LRR_8"/>
    <property type="match status" value="1"/>
</dbReference>
<evidence type="ECO:0008006" key="6">
    <source>
        <dbReference type="Google" id="ProtNLM"/>
    </source>
</evidence>
<dbReference type="PANTHER" id="PTHR48051:SF27">
    <property type="entry name" value="LEUCINE-RICH REPEAT-CONTAINING PROTEIN 40"/>
    <property type="match status" value="1"/>
</dbReference>
<evidence type="ECO:0000313" key="4">
    <source>
        <dbReference type="EMBL" id="KAG5928526.1"/>
    </source>
</evidence>
<accession>A0A8K0JCV0</accession>
<dbReference type="AlphaFoldDB" id="A0A8K0JCV0"/>
<dbReference type="PROSITE" id="PS51450">
    <property type="entry name" value="LRR"/>
    <property type="match status" value="1"/>
</dbReference>
<feature type="region of interest" description="Disordered" evidence="3">
    <location>
        <begin position="1"/>
        <end position="130"/>
    </location>
</feature>
<name>A0A8K0JCV0_9HYPO</name>
<dbReference type="PANTHER" id="PTHR48051">
    <property type="match status" value="1"/>
</dbReference>
<organism evidence="4 5">
    <name type="scientific">Claviceps africana</name>
    <dbReference type="NCBI Taxonomy" id="83212"/>
    <lineage>
        <taxon>Eukaryota</taxon>
        <taxon>Fungi</taxon>
        <taxon>Dikarya</taxon>
        <taxon>Ascomycota</taxon>
        <taxon>Pezizomycotina</taxon>
        <taxon>Sordariomycetes</taxon>
        <taxon>Hypocreomycetidae</taxon>
        <taxon>Hypocreales</taxon>
        <taxon>Clavicipitaceae</taxon>
        <taxon>Claviceps</taxon>
    </lineage>
</organism>
<feature type="region of interest" description="Disordered" evidence="3">
    <location>
        <begin position="336"/>
        <end position="369"/>
    </location>
</feature>